<keyword evidence="1" id="KW-0732">Signal</keyword>
<evidence type="ECO:0000313" key="6">
    <source>
        <dbReference type="Proteomes" id="UP000228934"/>
    </source>
</evidence>
<dbReference type="Pfam" id="PF13895">
    <property type="entry name" value="Ig_2"/>
    <property type="match status" value="1"/>
</dbReference>
<dbReference type="InterPro" id="IPR050488">
    <property type="entry name" value="Ig_Fc_receptor"/>
</dbReference>
<evidence type="ECO:0000256" key="3">
    <source>
        <dbReference type="SAM" id="Phobius"/>
    </source>
</evidence>
<dbReference type="PROSITE" id="PS50835">
    <property type="entry name" value="IG_LIKE"/>
    <property type="match status" value="1"/>
</dbReference>
<dbReference type="OrthoDB" id="9950534at2759"/>
<dbReference type="GO" id="GO:0007166">
    <property type="term" value="P:cell surface receptor signaling pathway"/>
    <property type="evidence" value="ECO:0007669"/>
    <property type="project" value="TreeGrafter"/>
</dbReference>
<dbReference type="Proteomes" id="UP000228934">
    <property type="component" value="Unassembled WGS sequence"/>
</dbReference>
<sequence>MLYPMTEGDNMTLICDTSLSPLRQGTELQFAFYRDGLEVQKFSSSHQYEVQSAQPKDYAKYSCEVRTPTNSVIKRSEELYMQIQGENHKADHTTVNIIRLALSGCVVFLACVFLIHHIKTEVITPSKE</sequence>
<keyword evidence="3" id="KW-1133">Transmembrane helix</keyword>
<organism evidence="5 6">
    <name type="scientific">Aquarana catesbeiana</name>
    <name type="common">American bullfrog</name>
    <name type="synonym">Rana catesbeiana</name>
    <dbReference type="NCBI Taxonomy" id="8400"/>
    <lineage>
        <taxon>Eukaryota</taxon>
        <taxon>Metazoa</taxon>
        <taxon>Chordata</taxon>
        <taxon>Craniata</taxon>
        <taxon>Vertebrata</taxon>
        <taxon>Euteleostomi</taxon>
        <taxon>Amphibia</taxon>
        <taxon>Batrachia</taxon>
        <taxon>Anura</taxon>
        <taxon>Neobatrachia</taxon>
        <taxon>Ranoidea</taxon>
        <taxon>Ranidae</taxon>
        <taxon>Aquarana</taxon>
    </lineage>
</organism>
<dbReference type="AlphaFoldDB" id="A0A2G9QKY7"/>
<accession>A0A2G9QKY7</accession>
<protein>
    <recommendedName>
        <fullName evidence="4">Ig-like domain-containing protein</fullName>
    </recommendedName>
</protein>
<dbReference type="InterPro" id="IPR036179">
    <property type="entry name" value="Ig-like_dom_sf"/>
</dbReference>
<keyword evidence="3" id="KW-0472">Membrane</keyword>
<dbReference type="SUPFAM" id="SSF48726">
    <property type="entry name" value="Immunoglobulin"/>
    <property type="match status" value="1"/>
</dbReference>
<dbReference type="EMBL" id="KV960200">
    <property type="protein sequence ID" value="PIO16292.1"/>
    <property type="molecule type" value="Genomic_DNA"/>
</dbReference>
<dbReference type="PANTHER" id="PTHR11481:SF64">
    <property type="entry name" value="FC RECEPTOR-LIKE PROTEIN 4"/>
    <property type="match status" value="1"/>
</dbReference>
<evidence type="ECO:0000256" key="1">
    <source>
        <dbReference type="ARBA" id="ARBA00022729"/>
    </source>
</evidence>
<dbReference type="GO" id="GO:0006955">
    <property type="term" value="P:immune response"/>
    <property type="evidence" value="ECO:0007669"/>
    <property type="project" value="TreeGrafter"/>
</dbReference>
<feature type="domain" description="Ig-like" evidence="4">
    <location>
        <begin position="1"/>
        <end position="80"/>
    </location>
</feature>
<evidence type="ECO:0000259" key="4">
    <source>
        <dbReference type="PROSITE" id="PS50835"/>
    </source>
</evidence>
<dbReference type="InterPro" id="IPR007110">
    <property type="entry name" value="Ig-like_dom"/>
</dbReference>
<keyword evidence="6" id="KW-1185">Reference proteome</keyword>
<dbReference type="GO" id="GO:0009897">
    <property type="term" value="C:external side of plasma membrane"/>
    <property type="evidence" value="ECO:0007669"/>
    <property type="project" value="TreeGrafter"/>
</dbReference>
<proteinExistence type="predicted"/>
<reference evidence="6" key="1">
    <citation type="journal article" date="2017" name="Nat. Commun.">
        <title>The North American bullfrog draft genome provides insight into hormonal regulation of long noncoding RNA.</title>
        <authorList>
            <person name="Hammond S.A."/>
            <person name="Warren R.L."/>
            <person name="Vandervalk B.P."/>
            <person name="Kucuk E."/>
            <person name="Khan H."/>
            <person name="Gibb E.A."/>
            <person name="Pandoh P."/>
            <person name="Kirk H."/>
            <person name="Zhao Y."/>
            <person name="Jones M."/>
            <person name="Mungall A.J."/>
            <person name="Coope R."/>
            <person name="Pleasance S."/>
            <person name="Moore R.A."/>
            <person name="Holt R.A."/>
            <person name="Round J.M."/>
            <person name="Ohora S."/>
            <person name="Walle B.V."/>
            <person name="Veldhoen N."/>
            <person name="Helbing C.C."/>
            <person name="Birol I."/>
        </authorList>
    </citation>
    <scope>NUCLEOTIDE SEQUENCE [LARGE SCALE GENOMIC DNA]</scope>
</reference>
<dbReference type="InterPro" id="IPR013783">
    <property type="entry name" value="Ig-like_fold"/>
</dbReference>
<gene>
    <name evidence="5" type="ORF">AB205_0128310</name>
</gene>
<name>A0A2G9QKY7_AQUCT</name>
<evidence type="ECO:0000256" key="2">
    <source>
        <dbReference type="ARBA" id="ARBA00023157"/>
    </source>
</evidence>
<keyword evidence="2" id="KW-1015">Disulfide bond</keyword>
<dbReference type="GO" id="GO:0004888">
    <property type="term" value="F:transmembrane signaling receptor activity"/>
    <property type="evidence" value="ECO:0007669"/>
    <property type="project" value="TreeGrafter"/>
</dbReference>
<keyword evidence="3" id="KW-0812">Transmembrane</keyword>
<feature type="transmembrane region" description="Helical" evidence="3">
    <location>
        <begin position="97"/>
        <end position="118"/>
    </location>
</feature>
<dbReference type="PANTHER" id="PTHR11481">
    <property type="entry name" value="IMMUNOGLOBULIN FC RECEPTOR"/>
    <property type="match status" value="1"/>
</dbReference>
<evidence type="ECO:0000313" key="5">
    <source>
        <dbReference type="EMBL" id="PIO16292.1"/>
    </source>
</evidence>
<dbReference type="Gene3D" id="2.60.40.10">
    <property type="entry name" value="Immunoglobulins"/>
    <property type="match status" value="1"/>
</dbReference>